<feature type="compositionally biased region" description="Basic and acidic residues" evidence="2">
    <location>
        <begin position="490"/>
        <end position="499"/>
    </location>
</feature>
<dbReference type="InterPro" id="IPR029044">
    <property type="entry name" value="Nucleotide-diphossugar_trans"/>
</dbReference>
<dbReference type="AlphaFoldDB" id="A0A5B8MSA9"/>
<feature type="transmembrane region" description="Helical" evidence="3">
    <location>
        <begin position="21"/>
        <end position="39"/>
    </location>
</feature>
<accession>A0A5B8MSA9</accession>
<keyword evidence="3" id="KW-0812">Transmembrane</keyword>
<dbReference type="InterPro" id="IPR051706">
    <property type="entry name" value="Glycosyltransferase_domain"/>
</dbReference>
<gene>
    <name evidence="4" type="ORF">A3770_10p58610</name>
</gene>
<dbReference type="EMBL" id="CP031043">
    <property type="protein sequence ID" value="QDZ23343.1"/>
    <property type="molecule type" value="Genomic_DNA"/>
</dbReference>
<keyword evidence="1" id="KW-0808">Transferase</keyword>
<proteinExistence type="predicted"/>
<feature type="region of interest" description="Disordered" evidence="2">
    <location>
        <begin position="463"/>
        <end position="499"/>
    </location>
</feature>
<feature type="compositionally biased region" description="Gly residues" evidence="2">
    <location>
        <begin position="82"/>
        <end position="96"/>
    </location>
</feature>
<dbReference type="PANTHER" id="PTHR32385:SF23">
    <property type="entry name" value="NUCLEOTIDE-DIPHOSPHO-SUGAR TRANSFERASE"/>
    <property type="match status" value="1"/>
</dbReference>
<feature type="compositionally biased region" description="Basic and acidic residues" evidence="2">
    <location>
        <begin position="463"/>
        <end position="479"/>
    </location>
</feature>
<keyword evidence="3" id="KW-0472">Membrane</keyword>
<feature type="compositionally biased region" description="Acidic residues" evidence="2">
    <location>
        <begin position="480"/>
        <end position="489"/>
    </location>
</feature>
<organism evidence="4 5">
    <name type="scientific">Chloropicon primus</name>
    <dbReference type="NCBI Taxonomy" id="1764295"/>
    <lineage>
        <taxon>Eukaryota</taxon>
        <taxon>Viridiplantae</taxon>
        <taxon>Chlorophyta</taxon>
        <taxon>Chloropicophyceae</taxon>
        <taxon>Chloropicales</taxon>
        <taxon>Chloropicaceae</taxon>
        <taxon>Chloropicon</taxon>
    </lineage>
</organism>
<dbReference type="InterPro" id="IPR007577">
    <property type="entry name" value="GlycoTrfase_DXD_sugar-bd_CS"/>
</dbReference>
<dbReference type="PANTHER" id="PTHR32385">
    <property type="entry name" value="MANNOSYL PHOSPHORYLINOSITOL CERAMIDE SYNTHASE"/>
    <property type="match status" value="1"/>
</dbReference>
<dbReference type="Proteomes" id="UP000316726">
    <property type="component" value="Chromosome 10"/>
</dbReference>
<dbReference type="GO" id="GO:0016020">
    <property type="term" value="C:membrane"/>
    <property type="evidence" value="ECO:0007669"/>
    <property type="project" value="GOC"/>
</dbReference>
<feature type="compositionally biased region" description="Basic and acidic residues" evidence="2">
    <location>
        <begin position="65"/>
        <end position="74"/>
    </location>
</feature>
<evidence type="ECO:0000256" key="1">
    <source>
        <dbReference type="ARBA" id="ARBA00022679"/>
    </source>
</evidence>
<dbReference type="Pfam" id="PF04488">
    <property type="entry name" value="Gly_transf_sug"/>
    <property type="match status" value="1"/>
</dbReference>
<evidence type="ECO:0000313" key="5">
    <source>
        <dbReference type="Proteomes" id="UP000316726"/>
    </source>
</evidence>
<dbReference type="GO" id="GO:0051999">
    <property type="term" value="P:mannosyl-inositol phosphorylceramide biosynthetic process"/>
    <property type="evidence" value="ECO:0007669"/>
    <property type="project" value="TreeGrafter"/>
</dbReference>
<evidence type="ECO:0000256" key="2">
    <source>
        <dbReference type="SAM" id="MobiDB-lite"/>
    </source>
</evidence>
<evidence type="ECO:0000313" key="4">
    <source>
        <dbReference type="EMBL" id="QDZ23343.1"/>
    </source>
</evidence>
<feature type="region of interest" description="Disordered" evidence="2">
    <location>
        <begin position="44"/>
        <end position="103"/>
    </location>
</feature>
<name>A0A5B8MSA9_9CHLO</name>
<dbReference type="SUPFAM" id="SSF53448">
    <property type="entry name" value="Nucleotide-diphospho-sugar transferases"/>
    <property type="match status" value="1"/>
</dbReference>
<evidence type="ECO:0008006" key="6">
    <source>
        <dbReference type="Google" id="ProtNLM"/>
    </source>
</evidence>
<evidence type="ECO:0000256" key="3">
    <source>
        <dbReference type="SAM" id="Phobius"/>
    </source>
</evidence>
<keyword evidence="5" id="KW-1185">Reference proteome</keyword>
<protein>
    <recommendedName>
        <fullName evidence="6">Glycosyltransferase</fullName>
    </recommendedName>
</protein>
<dbReference type="GO" id="GO:0000030">
    <property type="term" value="F:mannosyltransferase activity"/>
    <property type="evidence" value="ECO:0007669"/>
    <property type="project" value="TreeGrafter"/>
</dbReference>
<dbReference type="Gene3D" id="3.90.550.20">
    <property type="match status" value="1"/>
</dbReference>
<keyword evidence="3" id="KW-1133">Transmembrane helix</keyword>
<dbReference type="OrthoDB" id="3647at2759"/>
<sequence>MGSRMRPGTRRGRRVESWRTSIGLAVVLVVYLLYVGTWFSTPKEGGSQEAADLGQVKSRAVKLPGQERSEEESGRSGAEPGPSGGRLQGRGGGPGGEFAKAAPNLNFGSLSSKIRRDDNKLKTYDELDFLRKNVKFPRSKEFLSNWTSLPLPKLSELHKSLRYEELAAENWFDEEEAAAARRRRRDRAFEDIPRKLHFTWKTAELFDEDMPELFRKIQMKWKYLNPNWEIKIWTDEECDRLIKDHYPEYYSFYSEMKVTAEKSDVFRYLVLDLHGGYYADMDMEPLQPLDGLAEALQKPGCMIGLEPEVHAVLVYNKYHVIGNAFLGARPGHPLWKGFLPHAMKNHYADKMPNELKDATSITGPIAMDRVIQSNPDLTRGCVFLQPDVTAPAFDVKQDMHTRCEHIIRTHKPIYLRGGEAPNPKVQLCRKISRLGNANKDYPVTSFMVHHWAHTWRDKIDEAEEERRRKVVEGETKTEEEAGGEEEAEEGKERKPKEKKIMAESNIGKDVIMPAVHLDVKAILSRSESLTNK</sequence>
<reference evidence="4 5" key="1">
    <citation type="submission" date="2018-07" db="EMBL/GenBank/DDBJ databases">
        <title>The complete nuclear genome of the prasinophyte Chloropicon primus (CCMP1205).</title>
        <authorList>
            <person name="Pombert J.-F."/>
            <person name="Otis C."/>
            <person name="Turmel M."/>
            <person name="Lemieux C."/>
        </authorList>
    </citation>
    <scope>NUCLEOTIDE SEQUENCE [LARGE SCALE GENOMIC DNA]</scope>
    <source>
        <strain evidence="4 5">CCMP1205</strain>
    </source>
</reference>